<dbReference type="AlphaFoldDB" id="A0A7J7L642"/>
<gene>
    <name evidence="1" type="ORF">GIB67_033520</name>
</gene>
<proteinExistence type="predicted"/>
<reference evidence="1 2" key="1">
    <citation type="journal article" date="2020" name="IScience">
        <title>Genome Sequencing of the Endangered Kingdonia uniflora (Circaeasteraceae, Ranunculales) Reveals Potential Mechanisms of Evolutionary Specialization.</title>
        <authorList>
            <person name="Sun Y."/>
            <person name="Deng T."/>
            <person name="Zhang A."/>
            <person name="Moore M.J."/>
            <person name="Landis J.B."/>
            <person name="Lin N."/>
            <person name="Zhang H."/>
            <person name="Zhang X."/>
            <person name="Huang J."/>
            <person name="Zhang X."/>
            <person name="Sun H."/>
            <person name="Wang H."/>
        </authorList>
    </citation>
    <scope>NUCLEOTIDE SEQUENCE [LARGE SCALE GENOMIC DNA]</scope>
    <source>
        <strain evidence="1">TB1705</strain>
        <tissue evidence="1">Leaf</tissue>
    </source>
</reference>
<keyword evidence="2" id="KW-1185">Reference proteome</keyword>
<evidence type="ECO:0000313" key="1">
    <source>
        <dbReference type="EMBL" id="KAF6138106.1"/>
    </source>
</evidence>
<dbReference type="EMBL" id="JACGCM010002614">
    <property type="protein sequence ID" value="KAF6138106.1"/>
    <property type="molecule type" value="Genomic_DNA"/>
</dbReference>
<feature type="non-terminal residue" evidence="1">
    <location>
        <position position="1"/>
    </location>
</feature>
<evidence type="ECO:0000313" key="2">
    <source>
        <dbReference type="Proteomes" id="UP000541444"/>
    </source>
</evidence>
<accession>A0A7J7L642</accession>
<name>A0A7J7L642_9MAGN</name>
<organism evidence="1 2">
    <name type="scientific">Kingdonia uniflora</name>
    <dbReference type="NCBI Taxonomy" id="39325"/>
    <lineage>
        <taxon>Eukaryota</taxon>
        <taxon>Viridiplantae</taxon>
        <taxon>Streptophyta</taxon>
        <taxon>Embryophyta</taxon>
        <taxon>Tracheophyta</taxon>
        <taxon>Spermatophyta</taxon>
        <taxon>Magnoliopsida</taxon>
        <taxon>Ranunculales</taxon>
        <taxon>Circaeasteraceae</taxon>
        <taxon>Kingdonia</taxon>
    </lineage>
</organism>
<sequence length="74" mass="7944">SQPSTRSLLLAAFYSNLLLEASRTNSTHRSRNTSTIAVHGQSMMEQAAITSDMFGAHTLVSTDMSGAHTCSRIS</sequence>
<protein>
    <submittedName>
        <fullName evidence="1">Uncharacterized protein</fullName>
    </submittedName>
</protein>
<dbReference type="Proteomes" id="UP000541444">
    <property type="component" value="Unassembled WGS sequence"/>
</dbReference>
<comment type="caution">
    <text evidence="1">The sequence shown here is derived from an EMBL/GenBank/DDBJ whole genome shotgun (WGS) entry which is preliminary data.</text>
</comment>